<feature type="region of interest" description="Disordered" evidence="2">
    <location>
        <begin position="423"/>
        <end position="492"/>
    </location>
</feature>
<dbReference type="PANTHER" id="PTHR10856:SF0">
    <property type="entry name" value="CORONIN"/>
    <property type="match status" value="1"/>
</dbReference>
<dbReference type="PROSITE" id="PS50294">
    <property type="entry name" value="WD_REPEATS_REGION"/>
    <property type="match status" value="2"/>
</dbReference>
<dbReference type="InterPro" id="IPR015505">
    <property type="entry name" value="Coronin"/>
</dbReference>
<dbReference type="SMART" id="SM01167">
    <property type="entry name" value="DUF1900"/>
    <property type="match status" value="1"/>
</dbReference>
<dbReference type="SUPFAM" id="SSF50978">
    <property type="entry name" value="WD40 repeat-like"/>
    <property type="match status" value="1"/>
</dbReference>
<reference evidence="3" key="1">
    <citation type="submission" date="2020-11" db="EMBL/GenBank/DDBJ databases">
        <authorList>
            <person name="Tran Van P."/>
        </authorList>
    </citation>
    <scope>NUCLEOTIDE SEQUENCE</scope>
</reference>
<feature type="compositionally biased region" description="Basic and acidic residues" evidence="2">
    <location>
        <begin position="423"/>
        <end position="434"/>
    </location>
</feature>
<feature type="region of interest" description="Disordered" evidence="2">
    <location>
        <begin position="345"/>
        <end position="390"/>
    </location>
</feature>
<organism evidence="3">
    <name type="scientific">Cyprideis torosa</name>
    <dbReference type="NCBI Taxonomy" id="163714"/>
    <lineage>
        <taxon>Eukaryota</taxon>
        <taxon>Metazoa</taxon>
        <taxon>Ecdysozoa</taxon>
        <taxon>Arthropoda</taxon>
        <taxon>Crustacea</taxon>
        <taxon>Oligostraca</taxon>
        <taxon>Ostracoda</taxon>
        <taxon>Podocopa</taxon>
        <taxon>Podocopida</taxon>
        <taxon>Cytherocopina</taxon>
        <taxon>Cytheroidea</taxon>
        <taxon>Cytherideidae</taxon>
        <taxon>Cyprideis</taxon>
    </lineage>
</organism>
<dbReference type="InterPro" id="IPR036322">
    <property type="entry name" value="WD40_repeat_dom_sf"/>
</dbReference>
<comment type="similarity">
    <text evidence="1">Belongs to the WD repeat coronin family.</text>
</comment>
<protein>
    <recommendedName>
        <fullName evidence="1">Coronin</fullName>
    </recommendedName>
</protein>
<dbReference type="GO" id="GO:0051015">
    <property type="term" value="F:actin filament binding"/>
    <property type="evidence" value="ECO:0007669"/>
    <property type="project" value="TreeGrafter"/>
</dbReference>
<feature type="compositionally biased region" description="Low complexity" evidence="2">
    <location>
        <begin position="363"/>
        <end position="377"/>
    </location>
</feature>
<keyword evidence="1" id="KW-0853">WD repeat</keyword>
<dbReference type="EMBL" id="OB660784">
    <property type="protein sequence ID" value="CAD7226250.1"/>
    <property type="molecule type" value="Genomic_DNA"/>
</dbReference>
<sequence>MRRPKKQKSAGGFFVPAVRKVMWEVGVVVDRAGGEELVEEGTTAERNTGRVAPDHPLVGGHKGPVLDIEWCPHNDNVIASGSEDCTAKVWQIPDLGLIRTLTDRDAVVELAFHQRRVGLVTWHPSAQNILLTAGGDNLIAIWNVGRGEVLLSIDCHPDMIYSSSWNYNGSQIVTTCRDKKIRIIDVRTGNVEEEASSHEGGKATRAIFLANGLVFTTGFNKGSERQYSLRAPEHLHNPICMVELDTSNGLLFPFYDPDTNMIYLCGKGDSVMRYFEITKEPPFVHYIATHQASDPQRGIGNYGRFTRSYWTWGYGNRCGDGQDASSPPGLCFGTGDFQATTQKDALRVSKQKPKSNALDRQPAGRSHSSSASSAARGDAVDGEGASSREIQELKDALKKATSEMKKMGEEIKRLKSVAVKHENRIRELEAKAVEELSDDESPPPDENQATPRRKGGGPHSNNGTDTSPDAFYTPAPNPRRTSQSENFAPDEV</sequence>
<evidence type="ECO:0000256" key="1">
    <source>
        <dbReference type="RuleBase" id="RU280818"/>
    </source>
</evidence>
<dbReference type="PROSITE" id="PS00678">
    <property type="entry name" value="WD_REPEATS_1"/>
    <property type="match status" value="1"/>
</dbReference>
<dbReference type="PANTHER" id="PTHR10856">
    <property type="entry name" value="CORONIN"/>
    <property type="match status" value="1"/>
</dbReference>
<dbReference type="InterPro" id="IPR001680">
    <property type="entry name" value="WD40_rpt"/>
</dbReference>
<gene>
    <name evidence="3" type="ORF">CTOB1V02_LOCUS4173</name>
</gene>
<dbReference type="PROSITE" id="PS50082">
    <property type="entry name" value="WD_REPEATS_2"/>
    <property type="match status" value="3"/>
</dbReference>
<proteinExistence type="inferred from homology"/>
<dbReference type="AlphaFoldDB" id="A0A7R8W789"/>
<accession>A0A7R8W789</accession>
<dbReference type="OrthoDB" id="1850764at2759"/>
<name>A0A7R8W789_9CRUS</name>
<dbReference type="InterPro" id="IPR019775">
    <property type="entry name" value="WD40_repeat_CS"/>
</dbReference>
<dbReference type="GO" id="GO:0007015">
    <property type="term" value="P:actin filament organization"/>
    <property type="evidence" value="ECO:0007669"/>
    <property type="project" value="TreeGrafter"/>
</dbReference>
<dbReference type="Gene3D" id="2.130.10.10">
    <property type="entry name" value="YVTN repeat-like/Quinoprotein amine dehydrogenase"/>
    <property type="match status" value="1"/>
</dbReference>
<evidence type="ECO:0000256" key="2">
    <source>
        <dbReference type="SAM" id="MobiDB-lite"/>
    </source>
</evidence>
<evidence type="ECO:0000313" key="3">
    <source>
        <dbReference type="EMBL" id="CAD7226250.1"/>
    </source>
</evidence>
<keyword evidence="1" id="KW-0677">Repeat</keyword>
<dbReference type="Pfam" id="PF00400">
    <property type="entry name" value="WD40"/>
    <property type="match status" value="2"/>
</dbReference>
<dbReference type="InterPro" id="IPR015943">
    <property type="entry name" value="WD40/YVTN_repeat-like_dom_sf"/>
</dbReference>
<dbReference type="SMART" id="SM00320">
    <property type="entry name" value="WD40"/>
    <property type="match status" value="3"/>
</dbReference>